<dbReference type="InterPro" id="IPR015500">
    <property type="entry name" value="Peptidase_S8_subtilisin-rel"/>
</dbReference>
<dbReference type="Pfam" id="PF00082">
    <property type="entry name" value="Peptidase_S8"/>
    <property type="match status" value="1"/>
</dbReference>
<keyword evidence="9" id="KW-1185">Reference proteome</keyword>
<dbReference type="RefSeq" id="WP_155036271.1">
    <property type="nucleotide sequence ID" value="NZ_JBHTIG010000019.1"/>
</dbReference>
<evidence type="ECO:0000256" key="5">
    <source>
        <dbReference type="PROSITE-ProRule" id="PRU01240"/>
    </source>
</evidence>
<dbReference type="InterPro" id="IPR023828">
    <property type="entry name" value="Peptidase_S8_Ser-AS"/>
</dbReference>
<reference evidence="8 9" key="1">
    <citation type="journal article" date="2006" name="Int. J. Syst. Evol. Microbiol.">
        <title>Myroides pelagicus sp. nov., isolated from seawater in Thailand.</title>
        <authorList>
            <person name="Yoon J."/>
            <person name="Maneerat S."/>
            <person name="Kawai F."/>
            <person name="Yokota A."/>
        </authorList>
    </citation>
    <scope>NUCLEOTIDE SEQUENCE [LARGE SCALE GENOMIC DNA]</scope>
    <source>
        <strain evidence="8 9">SM1T</strain>
    </source>
</reference>
<dbReference type="EMBL" id="WMJY01000022">
    <property type="protein sequence ID" value="MTH30285.1"/>
    <property type="molecule type" value="Genomic_DNA"/>
</dbReference>
<comment type="similarity">
    <text evidence="1 5">Belongs to the peptidase S8 family.</text>
</comment>
<protein>
    <submittedName>
        <fullName evidence="8">S8 family serine peptidase</fullName>
    </submittedName>
</protein>
<dbReference type="AlphaFoldDB" id="A0A7K1GN30"/>
<feature type="active site" description="Charge relay system" evidence="5">
    <location>
        <position position="487"/>
    </location>
</feature>
<evidence type="ECO:0000256" key="4">
    <source>
        <dbReference type="ARBA" id="ARBA00022825"/>
    </source>
</evidence>
<evidence type="ECO:0000259" key="7">
    <source>
        <dbReference type="Pfam" id="PF16361"/>
    </source>
</evidence>
<evidence type="ECO:0000259" key="6">
    <source>
        <dbReference type="Pfam" id="PF00082"/>
    </source>
</evidence>
<dbReference type="InterPro" id="IPR022398">
    <property type="entry name" value="Peptidase_S8_His-AS"/>
</dbReference>
<sequence length="945" mass="104676">MKLKLFSIFLLSLCVISCDKEFDSREVPNQENLEKLKQGVKGMITVEFQGSIVEQLDNTVNELTYPTGHASVDKYLQSVGGYKLKRVFPYAGKYESKQVQENLHAWYTVLLSEDAQKPKFQTLSNDNYRDVVAYVEPVYEPVLGSYTIVPTEEKVVSQSNSSAFFNDPLFDKQWNYLNDGTVGNYQVGDEYIVSSIAGADINMIPAWKQQTGKSEVIVCVVDGGIDIYHEDLKDNLWVNQGEIPGNGIDDDNNGYIDDVYGYNFVDETGEIEPHDHGTHVAGVIAATNNNGKGISSIAGGDGTPLSGVRVMSSQIFKANPNHDPNDPDSPRNISVKSSNHTAAAIVYGANNGAIISQNSWGYNVGLSTPRVVQVAIDYFIKNAGYKHTKEPLIEGGLVVFSASNDNTSYKTYPGAEPNVIAVAAYAPDFSASWYTNYGTWVDITAPGGSSKIGKKYPYQGGKMTSGILSTVVSEHGQGKYGYMQGTSMASPHVSGIASLIVSKYGGQGYTNRELKQKLLTSVKGVDANNYNVKEYHDKLGKGYIDAHLALAEVDYTALPGIPYFMSESIERSYKSITIAWKAHKAANQEQLNIESYTLYVSSQPITSANLNSEQVIALEVPASYNVEDALLERKITGLSSGTQYFFALRSYARNGKASELVAYQQGITTLTNRAPIIHMNIDDNLAVELAGNDVLELAFSIEEPEQQKWDYSLSNSAQLTHWRSKNDVIVKLEASKFYKGDHQIVLKVTDQYGARSERVFRFTKRFDNPPRLIESQSSLNVVLNSLKQVNLKQLINDEEVESLQFELETATSSVYTAGLNQGVLTIKPKQQGKGEIVLWVTDKHAQKTKVVLPVFVYANEGIYSLYPKVAEDIVYLKVGDSIHGEVQLTVRDVLGRQVKKEIFNTKELHALKRTYVLYVNSLSPGRYEVVLNQGNEQYKQSFVKQ</sequence>
<organism evidence="8 9">
    <name type="scientific">Myroides pelagicus</name>
    <dbReference type="NCBI Taxonomy" id="270914"/>
    <lineage>
        <taxon>Bacteria</taxon>
        <taxon>Pseudomonadati</taxon>
        <taxon>Bacteroidota</taxon>
        <taxon>Flavobacteriia</taxon>
        <taxon>Flavobacteriales</taxon>
        <taxon>Flavobacteriaceae</taxon>
        <taxon>Myroides</taxon>
    </lineage>
</organism>
<feature type="domain" description="Peptidase S8/S53" evidence="6">
    <location>
        <begin position="214"/>
        <end position="526"/>
    </location>
</feature>
<dbReference type="SUPFAM" id="SSF52743">
    <property type="entry name" value="Subtilisin-like"/>
    <property type="match status" value="1"/>
</dbReference>
<feature type="active site" description="Charge relay system" evidence="5">
    <location>
        <position position="222"/>
    </location>
</feature>
<dbReference type="PROSITE" id="PS51892">
    <property type="entry name" value="SUBTILASE"/>
    <property type="match status" value="1"/>
</dbReference>
<dbReference type="InterPro" id="IPR032304">
    <property type="entry name" value="Peptidase_S8_N"/>
</dbReference>
<name>A0A7K1GN30_9FLAO</name>
<dbReference type="InterPro" id="IPR000209">
    <property type="entry name" value="Peptidase_S8/S53_dom"/>
</dbReference>
<dbReference type="PROSITE" id="PS00137">
    <property type="entry name" value="SUBTILASE_HIS"/>
    <property type="match status" value="1"/>
</dbReference>
<feature type="active site" description="Charge relay system" evidence="5">
    <location>
        <position position="276"/>
    </location>
</feature>
<comment type="caution">
    <text evidence="8">The sequence shown here is derived from an EMBL/GenBank/DDBJ whole genome shotgun (WGS) entry which is preliminary data.</text>
</comment>
<dbReference type="InterPro" id="IPR036852">
    <property type="entry name" value="Peptidase_S8/S53_dom_sf"/>
</dbReference>
<gene>
    <name evidence="8" type="ORF">GJV77_10290</name>
</gene>
<keyword evidence="4 5" id="KW-0720">Serine protease</keyword>
<evidence type="ECO:0000256" key="2">
    <source>
        <dbReference type="ARBA" id="ARBA00022670"/>
    </source>
</evidence>
<feature type="domain" description="Subtilase N-terminal" evidence="7">
    <location>
        <begin position="44"/>
        <end position="180"/>
    </location>
</feature>
<keyword evidence="2 5" id="KW-0645">Protease</keyword>
<dbReference type="PANTHER" id="PTHR43399">
    <property type="entry name" value="SUBTILISIN-RELATED"/>
    <property type="match status" value="1"/>
</dbReference>
<dbReference type="PANTHER" id="PTHR43399:SF4">
    <property type="entry name" value="CELL WALL-ASSOCIATED PROTEASE"/>
    <property type="match status" value="1"/>
</dbReference>
<dbReference type="Gene3D" id="3.40.50.200">
    <property type="entry name" value="Peptidase S8/S53 domain"/>
    <property type="match status" value="1"/>
</dbReference>
<dbReference type="PRINTS" id="PR00723">
    <property type="entry name" value="SUBTILISIN"/>
</dbReference>
<dbReference type="GO" id="GO:0004252">
    <property type="term" value="F:serine-type endopeptidase activity"/>
    <property type="evidence" value="ECO:0007669"/>
    <property type="project" value="UniProtKB-UniRule"/>
</dbReference>
<keyword evidence="3 5" id="KW-0378">Hydrolase</keyword>
<dbReference type="Gene3D" id="2.60.40.10">
    <property type="entry name" value="Immunoglobulins"/>
    <property type="match status" value="1"/>
</dbReference>
<dbReference type="Proteomes" id="UP000488936">
    <property type="component" value="Unassembled WGS sequence"/>
</dbReference>
<dbReference type="InterPro" id="IPR013783">
    <property type="entry name" value="Ig-like_fold"/>
</dbReference>
<evidence type="ECO:0000313" key="8">
    <source>
        <dbReference type="EMBL" id="MTH30285.1"/>
    </source>
</evidence>
<accession>A0A7K1GN30</accession>
<dbReference type="InterPro" id="IPR051048">
    <property type="entry name" value="Peptidase_S8/S53_subtilisin"/>
</dbReference>
<dbReference type="OrthoDB" id="1055762at2"/>
<dbReference type="PROSITE" id="PS00138">
    <property type="entry name" value="SUBTILASE_SER"/>
    <property type="match status" value="1"/>
</dbReference>
<evidence type="ECO:0000256" key="1">
    <source>
        <dbReference type="ARBA" id="ARBA00011073"/>
    </source>
</evidence>
<dbReference type="Pfam" id="PF16361">
    <property type="entry name" value="Peptidase_S8_N"/>
    <property type="match status" value="1"/>
</dbReference>
<evidence type="ECO:0000313" key="9">
    <source>
        <dbReference type="Proteomes" id="UP000488936"/>
    </source>
</evidence>
<proteinExistence type="inferred from homology"/>
<evidence type="ECO:0000256" key="3">
    <source>
        <dbReference type="ARBA" id="ARBA00022801"/>
    </source>
</evidence>
<dbReference type="GO" id="GO:0006508">
    <property type="term" value="P:proteolysis"/>
    <property type="evidence" value="ECO:0007669"/>
    <property type="project" value="UniProtKB-KW"/>
</dbReference>